<sequence>MEVCSNESRSPSSTCSEPIDDNSSTRPHNLDPADKPSSASFRHPHSRLSTRRTSTSHPSTKEVGNRYIIMELPQSGLLSSPFSLANGYSPQSSHPGWQQSIPVHQAAAPRSLVSSNWRGSQTPADPMSSMPPGLSNYSLTSSSASPAALSRERHVSISDCLNGYAYCIQRPDGRYTRLVPADMLPALSEIQAKQSSAQGMVLLPDLHMQPPQGVAKMNQPVTVKAPSAPASENLQANKTPETRIDRIVATSPAQQRRNKIYCDKWIHDGTCAFTQQGCKYKHEMPFDKATQHSLGLFHGFPKWWKDLQEDLQKRQQKDAPVSRTQPLGQQDWKAEGSDKTPQAPIGAERLQQVGAVRANDSQNRCIWGPIEPPQRTGSESAPGSVITPSALKRWTNSGESSSSRSSADSIIRSPID</sequence>
<feature type="region of interest" description="Disordered" evidence="2">
    <location>
        <begin position="1"/>
        <end position="65"/>
    </location>
</feature>
<gene>
    <name evidence="4" type="ORF">FZEAL_7927</name>
</gene>
<dbReference type="Proteomes" id="UP000635477">
    <property type="component" value="Unassembled WGS sequence"/>
</dbReference>
<dbReference type="OrthoDB" id="5355510at2759"/>
<dbReference type="InterPro" id="IPR000571">
    <property type="entry name" value="Znf_CCCH"/>
</dbReference>
<accession>A0A8H4UEW5</accession>
<keyword evidence="1" id="KW-0479">Metal-binding</keyword>
<feature type="region of interest" description="Disordered" evidence="2">
    <location>
        <begin position="314"/>
        <end position="344"/>
    </location>
</feature>
<name>A0A8H4UEW5_9HYPO</name>
<keyword evidence="1" id="KW-0862">Zinc</keyword>
<dbReference type="GO" id="GO:0008270">
    <property type="term" value="F:zinc ion binding"/>
    <property type="evidence" value="ECO:0007669"/>
    <property type="project" value="UniProtKB-KW"/>
</dbReference>
<feature type="zinc finger region" description="C3H1-type" evidence="1">
    <location>
        <begin position="256"/>
        <end position="285"/>
    </location>
</feature>
<evidence type="ECO:0000256" key="1">
    <source>
        <dbReference type="PROSITE-ProRule" id="PRU00723"/>
    </source>
</evidence>
<proteinExistence type="predicted"/>
<dbReference type="AlphaFoldDB" id="A0A8H4UEW5"/>
<evidence type="ECO:0000256" key="2">
    <source>
        <dbReference type="SAM" id="MobiDB-lite"/>
    </source>
</evidence>
<reference evidence="4" key="2">
    <citation type="submission" date="2020-05" db="EMBL/GenBank/DDBJ databases">
        <authorList>
            <person name="Kim H.-S."/>
            <person name="Proctor R.H."/>
            <person name="Brown D.W."/>
        </authorList>
    </citation>
    <scope>NUCLEOTIDE SEQUENCE</scope>
    <source>
        <strain evidence="4">NRRL 22465</strain>
    </source>
</reference>
<protein>
    <recommendedName>
        <fullName evidence="3">C3H1-type domain-containing protein</fullName>
    </recommendedName>
</protein>
<evidence type="ECO:0000313" key="5">
    <source>
        <dbReference type="Proteomes" id="UP000635477"/>
    </source>
</evidence>
<feature type="compositionally biased region" description="Low complexity" evidence="2">
    <location>
        <begin position="397"/>
        <end position="416"/>
    </location>
</feature>
<feature type="compositionally biased region" description="Polar residues" evidence="2">
    <location>
        <begin position="1"/>
        <end position="27"/>
    </location>
</feature>
<feature type="domain" description="C3H1-type" evidence="3">
    <location>
        <begin position="256"/>
        <end position="285"/>
    </location>
</feature>
<dbReference type="PROSITE" id="PS50103">
    <property type="entry name" value="ZF_C3H1"/>
    <property type="match status" value="1"/>
</dbReference>
<keyword evidence="5" id="KW-1185">Reference proteome</keyword>
<comment type="caution">
    <text evidence="4">The sequence shown here is derived from an EMBL/GenBank/DDBJ whole genome shotgun (WGS) entry which is preliminary data.</text>
</comment>
<feature type="region of interest" description="Disordered" evidence="2">
    <location>
        <begin position="361"/>
        <end position="416"/>
    </location>
</feature>
<evidence type="ECO:0000313" key="4">
    <source>
        <dbReference type="EMBL" id="KAF4975260.1"/>
    </source>
</evidence>
<keyword evidence="1" id="KW-0863">Zinc-finger</keyword>
<organism evidence="4 5">
    <name type="scientific">Fusarium zealandicum</name>
    <dbReference type="NCBI Taxonomy" id="1053134"/>
    <lineage>
        <taxon>Eukaryota</taxon>
        <taxon>Fungi</taxon>
        <taxon>Dikarya</taxon>
        <taxon>Ascomycota</taxon>
        <taxon>Pezizomycotina</taxon>
        <taxon>Sordariomycetes</taxon>
        <taxon>Hypocreomycetidae</taxon>
        <taxon>Hypocreales</taxon>
        <taxon>Nectriaceae</taxon>
        <taxon>Fusarium</taxon>
        <taxon>Fusarium staphyleae species complex</taxon>
    </lineage>
</organism>
<reference evidence="4" key="1">
    <citation type="journal article" date="2020" name="BMC Genomics">
        <title>Correction to: Identification and distribution of gene clusters required for synthesis of sphingolipid metabolism inhibitors in diverse species of the filamentous fungus Fusarium.</title>
        <authorList>
            <person name="Kim H.S."/>
            <person name="Lohmar J.M."/>
            <person name="Busman M."/>
            <person name="Brown D.W."/>
            <person name="Naumann T.A."/>
            <person name="Divon H.H."/>
            <person name="Lysoe E."/>
            <person name="Uhlig S."/>
            <person name="Proctor R.H."/>
        </authorList>
    </citation>
    <scope>NUCLEOTIDE SEQUENCE</scope>
    <source>
        <strain evidence="4">NRRL 22465</strain>
    </source>
</reference>
<evidence type="ECO:0000259" key="3">
    <source>
        <dbReference type="PROSITE" id="PS50103"/>
    </source>
</evidence>
<dbReference type="EMBL" id="JABEYC010000659">
    <property type="protein sequence ID" value="KAF4975260.1"/>
    <property type="molecule type" value="Genomic_DNA"/>
</dbReference>